<dbReference type="Gene3D" id="3.40.30.10">
    <property type="entry name" value="Glutaredoxin"/>
    <property type="match status" value="1"/>
</dbReference>
<evidence type="ECO:0000256" key="2">
    <source>
        <dbReference type="ARBA" id="ARBA00022448"/>
    </source>
</evidence>
<feature type="domain" description="Thioredoxin" evidence="8">
    <location>
        <begin position="1"/>
        <end position="105"/>
    </location>
</feature>
<evidence type="ECO:0000313" key="9">
    <source>
        <dbReference type="EMBL" id="REE91646.1"/>
    </source>
</evidence>
<dbReference type="AlphaFoldDB" id="A0A3D9SPN7"/>
<dbReference type="SUPFAM" id="SSF52833">
    <property type="entry name" value="Thioredoxin-like"/>
    <property type="match status" value="1"/>
</dbReference>
<dbReference type="GO" id="GO:0015035">
    <property type="term" value="F:protein-disulfide reductase activity"/>
    <property type="evidence" value="ECO:0007669"/>
    <property type="project" value="InterPro"/>
</dbReference>
<evidence type="ECO:0000256" key="4">
    <source>
        <dbReference type="ARBA" id="ARBA00023157"/>
    </source>
</evidence>
<comment type="caution">
    <text evidence="9">The sequence shown here is derived from an EMBL/GenBank/DDBJ whole genome shotgun (WGS) entry which is preliminary data.</text>
</comment>
<dbReference type="OrthoDB" id="2616284at2"/>
<evidence type="ECO:0000259" key="8">
    <source>
        <dbReference type="PROSITE" id="PS51352"/>
    </source>
</evidence>
<sequence length="110" mass="12411">MKVFPLIKENFQAQIDHGITLVGFFKSECETCQQQLPILEELADEVKHQATLVQVDIEQEGELASTYGVMNTPAFMLLKDGYQVETLHGFQNKENLKQTILRHSGIGDTC</sequence>
<evidence type="ECO:0000256" key="3">
    <source>
        <dbReference type="ARBA" id="ARBA00022982"/>
    </source>
</evidence>
<feature type="disulfide bond" description="Redox-active" evidence="7">
    <location>
        <begin position="29"/>
        <end position="32"/>
    </location>
</feature>
<keyword evidence="3" id="KW-0249">Electron transport</keyword>
<protein>
    <recommendedName>
        <fullName evidence="6">Thioredoxin</fullName>
    </recommendedName>
</protein>
<evidence type="ECO:0000256" key="5">
    <source>
        <dbReference type="ARBA" id="ARBA00023284"/>
    </source>
</evidence>
<dbReference type="InterPro" id="IPR036249">
    <property type="entry name" value="Thioredoxin-like_sf"/>
</dbReference>
<dbReference type="EMBL" id="QTTN01000004">
    <property type="protein sequence ID" value="REE91646.1"/>
    <property type="molecule type" value="Genomic_DNA"/>
</dbReference>
<keyword evidence="5 7" id="KW-0676">Redox-active center</keyword>
<organism evidence="9 10">
    <name type="scientific">Paenibacillus taihuensis</name>
    <dbReference type="NCBI Taxonomy" id="1156355"/>
    <lineage>
        <taxon>Bacteria</taxon>
        <taxon>Bacillati</taxon>
        <taxon>Bacillota</taxon>
        <taxon>Bacilli</taxon>
        <taxon>Bacillales</taxon>
        <taxon>Paenibacillaceae</taxon>
        <taxon>Paenibacillus</taxon>
    </lineage>
</organism>
<name>A0A3D9SPN7_9BACL</name>
<dbReference type="CDD" id="cd02947">
    <property type="entry name" value="TRX_family"/>
    <property type="match status" value="1"/>
</dbReference>
<accession>A0A3D9SPN7</accession>
<gene>
    <name evidence="9" type="ORF">A8990_104154</name>
</gene>
<dbReference type="GO" id="GO:0005737">
    <property type="term" value="C:cytoplasm"/>
    <property type="evidence" value="ECO:0007669"/>
    <property type="project" value="TreeGrafter"/>
</dbReference>
<keyword evidence="4 7" id="KW-1015">Disulfide bond</keyword>
<dbReference type="PANTHER" id="PTHR45663:SF11">
    <property type="entry name" value="GEO12009P1"/>
    <property type="match status" value="1"/>
</dbReference>
<dbReference type="PANTHER" id="PTHR45663">
    <property type="entry name" value="GEO12009P1"/>
    <property type="match status" value="1"/>
</dbReference>
<evidence type="ECO:0000256" key="7">
    <source>
        <dbReference type="PIRSR" id="PIRSR000077-4"/>
    </source>
</evidence>
<dbReference type="InterPro" id="IPR005746">
    <property type="entry name" value="Thioredoxin"/>
</dbReference>
<dbReference type="PIRSF" id="PIRSF000077">
    <property type="entry name" value="Thioredoxin"/>
    <property type="match status" value="1"/>
</dbReference>
<comment type="similarity">
    <text evidence="1 6">Belongs to the thioredoxin family.</text>
</comment>
<dbReference type="Pfam" id="PF00085">
    <property type="entry name" value="Thioredoxin"/>
    <property type="match status" value="1"/>
</dbReference>
<keyword evidence="2" id="KW-0813">Transport</keyword>
<keyword evidence="10" id="KW-1185">Reference proteome</keyword>
<evidence type="ECO:0000256" key="1">
    <source>
        <dbReference type="ARBA" id="ARBA00008987"/>
    </source>
</evidence>
<dbReference type="Proteomes" id="UP000256304">
    <property type="component" value="Unassembled WGS sequence"/>
</dbReference>
<dbReference type="PROSITE" id="PS51352">
    <property type="entry name" value="THIOREDOXIN_2"/>
    <property type="match status" value="1"/>
</dbReference>
<evidence type="ECO:0000256" key="6">
    <source>
        <dbReference type="PIRNR" id="PIRNR000077"/>
    </source>
</evidence>
<evidence type="ECO:0000313" key="10">
    <source>
        <dbReference type="Proteomes" id="UP000256304"/>
    </source>
</evidence>
<dbReference type="InterPro" id="IPR013766">
    <property type="entry name" value="Thioredoxin_domain"/>
</dbReference>
<dbReference type="RefSeq" id="WP_116187980.1">
    <property type="nucleotide sequence ID" value="NZ_QTTN01000004.1"/>
</dbReference>
<reference evidence="9 10" key="1">
    <citation type="submission" date="2018-08" db="EMBL/GenBank/DDBJ databases">
        <title>Genomic Encyclopedia of Type Strains, Phase III (KMG-III): the genomes of soil and plant-associated and newly described type strains.</title>
        <authorList>
            <person name="Whitman W."/>
        </authorList>
    </citation>
    <scope>NUCLEOTIDE SEQUENCE [LARGE SCALE GENOMIC DNA]</scope>
    <source>
        <strain evidence="9 10">CGMCC 1.10966</strain>
    </source>
</reference>
<proteinExistence type="inferred from homology"/>